<dbReference type="RefSeq" id="WP_191405236.1">
    <property type="nucleotide sequence ID" value="NZ_JAKNHQ010000013.1"/>
</dbReference>
<dbReference type="SUPFAM" id="SSF52218">
    <property type="entry name" value="Flavoproteins"/>
    <property type="match status" value="1"/>
</dbReference>
<dbReference type="Gene3D" id="3.40.50.360">
    <property type="match status" value="1"/>
</dbReference>
<evidence type="ECO:0000313" key="2">
    <source>
        <dbReference type="Proteomes" id="UP001298681"/>
    </source>
</evidence>
<dbReference type="InterPro" id="IPR029039">
    <property type="entry name" value="Flavoprotein-like_sf"/>
</dbReference>
<dbReference type="Proteomes" id="UP001298681">
    <property type="component" value="Unassembled WGS sequence"/>
</dbReference>
<proteinExistence type="predicted"/>
<organism evidence="1 2">
    <name type="scientific">Anaeromassilibacillus senegalensis</name>
    <dbReference type="NCBI Taxonomy" id="1673717"/>
    <lineage>
        <taxon>Bacteria</taxon>
        <taxon>Bacillati</taxon>
        <taxon>Bacillota</taxon>
        <taxon>Clostridia</taxon>
        <taxon>Eubacteriales</taxon>
        <taxon>Acutalibacteraceae</taxon>
        <taxon>Anaeromassilibacillus</taxon>
    </lineage>
</organism>
<sequence>MRENHRFLVIQDVERAEPVRELEPPFAGTVFSDNGTIRPCTGCFGCWIKTPGRCVLPDPYRDMGAYLANSGELVLVSRCCFGGPGPFVKNVLDRCISYVHPYFVIKNGEMHHRQRYHHSYGLTVAFYGGATPEEQRTAQEWVQAMAVNLYGRVNEVRFVEQPPDWRDLLRTLL</sequence>
<gene>
    <name evidence="1" type="ORF">L0P57_10005</name>
</gene>
<evidence type="ECO:0000313" key="1">
    <source>
        <dbReference type="EMBL" id="MCG4611260.1"/>
    </source>
</evidence>
<name>A0ABS9MKF0_9FIRM</name>
<dbReference type="EMBL" id="JAKNHQ010000013">
    <property type="protein sequence ID" value="MCG4611260.1"/>
    <property type="molecule type" value="Genomic_DNA"/>
</dbReference>
<reference evidence="1 2" key="1">
    <citation type="submission" date="2022-01" db="EMBL/GenBank/DDBJ databases">
        <title>Collection of gut derived symbiotic bacterial strains cultured from healthy donors.</title>
        <authorList>
            <person name="Lin H."/>
            <person name="Kohout C."/>
            <person name="Waligurski E."/>
            <person name="Pamer E.G."/>
        </authorList>
    </citation>
    <scope>NUCLEOTIDE SEQUENCE [LARGE SCALE GENOMIC DNA]</scope>
    <source>
        <strain evidence="1 2">DFI.7.58</strain>
    </source>
</reference>
<accession>A0ABS9MKF0</accession>
<keyword evidence="2" id="KW-1185">Reference proteome</keyword>
<protein>
    <submittedName>
        <fullName evidence="1">Flavodoxin family protein</fullName>
    </submittedName>
</protein>
<comment type="caution">
    <text evidence="1">The sequence shown here is derived from an EMBL/GenBank/DDBJ whole genome shotgun (WGS) entry which is preliminary data.</text>
</comment>